<dbReference type="RefSeq" id="WP_275469480.1">
    <property type="nucleotide sequence ID" value="NZ_CP110232.1"/>
</dbReference>
<comment type="similarity">
    <text evidence="1">Belongs to the ROK (NagC/XylR) family.</text>
</comment>
<dbReference type="EMBL" id="CP110232">
    <property type="protein sequence ID" value="WEG73680.1"/>
    <property type="molecule type" value="Genomic_DNA"/>
</dbReference>
<evidence type="ECO:0000313" key="2">
    <source>
        <dbReference type="EMBL" id="WEG73680.1"/>
    </source>
</evidence>
<gene>
    <name evidence="2" type="ORF">OL234_01865</name>
</gene>
<evidence type="ECO:0000256" key="1">
    <source>
        <dbReference type="ARBA" id="ARBA00006479"/>
    </source>
</evidence>
<dbReference type="KEGG" id="vie:OL234_01865"/>
<dbReference type="AlphaFoldDB" id="A0AAF0I7V6"/>
<evidence type="ECO:0000313" key="3">
    <source>
        <dbReference type="Proteomes" id="UP001179647"/>
    </source>
</evidence>
<reference evidence="2" key="1">
    <citation type="submission" date="2022-10" db="EMBL/GenBank/DDBJ databases">
        <title>Vagococcus sp. isolated from poultry meat.</title>
        <authorList>
            <person name="Johansson P."/>
            <person name="Bjorkroth J."/>
        </authorList>
    </citation>
    <scope>NUCLEOTIDE SEQUENCE</scope>
    <source>
        <strain evidence="2">STAA11</strain>
    </source>
</reference>
<dbReference type="PANTHER" id="PTHR18964">
    <property type="entry name" value="ROK (REPRESSOR, ORF, KINASE) FAMILY"/>
    <property type="match status" value="1"/>
</dbReference>
<protein>
    <submittedName>
        <fullName evidence="2">ROK family protein</fullName>
    </submittedName>
</protein>
<accession>A0AAF0I7V6</accession>
<dbReference type="PANTHER" id="PTHR18964:SF165">
    <property type="entry name" value="BETA-GLUCOSIDE KINASE"/>
    <property type="match status" value="1"/>
</dbReference>
<dbReference type="Pfam" id="PF00480">
    <property type="entry name" value="ROK"/>
    <property type="match status" value="1"/>
</dbReference>
<dbReference type="InterPro" id="IPR000600">
    <property type="entry name" value="ROK"/>
</dbReference>
<dbReference type="InterPro" id="IPR043129">
    <property type="entry name" value="ATPase_NBD"/>
</dbReference>
<name>A0AAF0I7V6_9ENTE</name>
<dbReference type="Gene3D" id="3.30.420.40">
    <property type="match status" value="2"/>
</dbReference>
<keyword evidence="3" id="KW-1185">Reference proteome</keyword>
<dbReference type="Proteomes" id="UP001179647">
    <property type="component" value="Chromosome"/>
</dbReference>
<dbReference type="SUPFAM" id="SSF53067">
    <property type="entry name" value="Actin-like ATPase domain"/>
    <property type="match status" value="1"/>
</dbReference>
<proteinExistence type="inferred from homology"/>
<organism evidence="2 3">
    <name type="scientific">Vagococcus intermedius</name>
    <dbReference type="NCBI Taxonomy" id="2991418"/>
    <lineage>
        <taxon>Bacteria</taxon>
        <taxon>Bacillati</taxon>
        <taxon>Bacillota</taxon>
        <taxon>Bacilli</taxon>
        <taxon>Lactobacillales</taxon>
        <taxon>Enterococcaceae</taxon>
        <taxon>Vagococcus</taxon>
    </lineage>
</organism>
<sequence>MYIGIDIGGTTIKYGLVADTGLVSNKHKIATPTKKIDLYTVLKGIVSELSQQGVVKGVGVSAPGIIQKDGFMTTGGAITYLYGVNLKEELEHLLNLPVRVENDANAAAIAEKWIGNAQDASNYLCLVLGTGVGGGIIINDQVYRGGHGMAGEFGYMLTQTLDWEREIEDFSLNRTASVITGLCQRYNKEILSNGQANLAGDDASYIISLALSGDTIANKVLNDYTEAVSVGLLNLIGAFDPEIILIGGGISANTDFFEKLVQTFDQLLRAHDSLNYLKNKTVGQLKPTKLRNDAGLIGAVYQLHLDLLK</sequence>